<reference evidence="2" key="1">
    <citation type="submission" date="2015-09" db="EMBL/GenBank/DDBJ databases">
        <authorList>
            <person name="Graham D.E."/>
            <person name="Mahan K.M."/>
            <person name="Klingeman D.M."/>
            <person name="Fida T."/>
            <person name="Giannone R.J."/>
            <person name="Hettich R.L."/>
            <person name="Parry R.J."/>
            <person name="Spain J.C."/>
        </authorList>
    </citation>
    <scope>NUCLEOTIDE SEQUENCE [LARGE SCALE GENOMIC DNA]</scope>
    <source>
        <strain evidence="2">JCM 4701</strain>
    </source>
</reference>
<evidence type="ECO:0000313" key="2">
    <source>
        <dbReference type="Proteomes" id="UP000236047"/>
    </source>
</evidence>
<dbReference type="RefSeq" id="WP_102923141.1">
    <property type="nucleotide sequence ID" value="NZ_LJSN01000002.1"/>
</dbReference>
<name>A0A2N8PHT5_STRNR</name>
<protein>
    <submittedName>
        <fullName evidence="1">Uncharacterized protein</fullName>
    </submittedName>
</protein>
<proteinExistence type="predicted"/>
<sequence>MLELNCAACAPTTGLGEVLAGQAGSSATSHRRDGQQLAWISGARRITPPVRSLPRRGSY</sequence>
<dbReference type="Proteomes" id="UP000236047">
    <property type="component" value="Unassembled WGS sequence"/>
</dbReference>
<dbReference type="AlphaFoldDB" id="A0A2N8PHT5"/>
<evidence type="ECO:0000313" key="1">
    <source>
        <dbReference type="EMBL" id="PNE40579.1"/>
    </source>
</evidence>
<organism evidence="1 2">
    <name type="scientific">Streptomyces noursei</name>
    <name type="common">Streptomyces albulus</name>
    <dbReference type="NCBI Taxonomy" id="1971"/>
    <lineage>
        <taxon>Bacteria</taxon>
        <taxon>Bacillati</taxon>
        <taxon>Actinomycetota</taxon>
        <taxon>Actinomycetes</taxon>
        <taxon>Kitasatosporales</taxon>
        <taxon>Streptomycetaceae</taxon>
        <taxon>Streptomyces</taxon>
    </lineage>
</organism>
<keyword evidence="2" id="KW-1185">Reference proteome</keyword>
<dbReference type="EMBL" id="LJSN01000002">
    <property type="protein sequence ID" value="PNE40579.1"/>
    <property type="molecule type" value="Genomic_DNA"/>
</dbReference>
<accession>A0A2N8PHT5</accession>
<comment type="caution">
    <text evidence="1">The sequence shown here is derived from an EMBL/GenBank/DDBJ whole genome shotgun (WGS) entry which is preliminary data.</text>
</comment>
<gene>
    <name evidence="1" type="ORF">AOB60_06745</name>
</gene>